<dbReference type="AlphaFoldDB" id="A0A5R9F589"/>
<keyword evidence="5" id="KW-1185">Reference proteome</keyword>
<comment type="caution">
    <text evidence="4">The sequence shown here is derived from an EMBL/GenBank/DDBJ whole genome shotgun (WGS) entry which is preliminary data.</text>
</comment>
<dbReference type="SUPFAM" id="SSF55729">
    <property type="entry name" value="Acyl-CoA N-acyltransferases (Nat)"/>
    <property type="match status" value="1"/>
</dbReference>
<proteinExistence type="predicted"/>
<dbReference type="EMBL" id="SWLG01000018">
    <property type="protein sequence ID" value="TLS35644.1"/>
    <property type="molecule type" value="Genomic_DNA"/>
</dbReference>
<evidence type="ECO:0000313" key="5">
    <source>
        <dbReference type="Proteomes" id="UP000308230"/>
    </source>
</evidence>
<evidence type="ECO:0000256" key="2">
    <source>
        <dbReference type="ARBA" id="ARBA00023315"/>
    </source>
</evidence>
<dbReference type="InterPro" id="IPR000182">
    <property type="entry name" value="GNAT_dom"/>
</dbReference>
<dbReference type="Proteomes" id="UP000308230">
    <property type="component" value="Unassembled WGS sequence"/>
</dbReference>
<dbReference type="PROSITE" id="PS51186">
    <property type="entry name" value="GNAT"/>
    <property type="match status" value="1"/>
</dbReference>
<gene>
    <name evidence="4" type="ORF">FCL54_19275</name>
</gene>
<evidence type="ECO:0000259" key="3">
    <source>
        <dbReference type="PROSITE" id="PS51186"/>
    </source>
</evidence>
<dbReference type="InterPro" id="IPR016181">
    <property type="entry name" value="Acyl_CoA_acyltransferase"/>
</dbReference>
<organism evidence="4 5">
    <name type="scientific">Exobacillus caeni</name>
    <dbReference type="NCBI Taxonomy" id="2574798"/>
    <lineage>
        <taxon>Bacteria</taxon>
        <taxon>Bacillati</taxon>
        <taxon>Bacillota</taxon>
        <taxon>Bacilli</taxon>
        <taxon>Bacillales</taxon>
        <taxon>Guptibacillaceae</taxon>
        <taxon>Exobacillus</taxon>
    </lineage>
</organism>
<reference evidence="4 5" key="1">
    <citation type="submission" date="2019-04" db="EMBL/GenBank/DDBJ databases">
        <title>Bacillus caeni sp. nov., a bacterium isolated from mangrove sediment.</title>
        <authorList>
            <person name="Huang H."/>
            <person name="Mo K."/>
            <person name="Hu Y."/>
        </authorList>
    </citation>
    <scope>NUCLEOTIDE SEQUENCE [LARGE SCALE GENOMIC DNA]</scope>
    <source>
        <strain evidence="4 5">HB172195</strain>
    </source>
</reference>
<dbReference type="CDD" id="cd04301">
    <property type="entry name" value="NAT_SF"/>
    <property type="match status" value="1"/>
</dbReference>
<name>A0A5R9F589_9BACL</name>
<accession>A0A5R9F589</accession>
<dbReference type="PANTHER" id="PTHR43800">
    <property type="entry name" value="PEPTIDYL-LYSINE N-ACETYLTRANSFERASE YJAB"/>
    <property type="match status" value="1"/>
</dbReference>
<dbReference type="GO" id="GO:0016747">
    <property type="term" value="F:acyltransferase activity, transferring groups other than amino-acyl groups"/>
    <property type="evidence" value="ECO:0007669"/>
    <property type="project" value="InterPro"/>
</dbReference>
<dbReference type="Pfam" id="PF00583">
    <property type="entry name" value="Acetyltransf_1"/>
    <property type="match status" value="1"/>
</dbReference>
<dbReference type="OrthoDB" id="2189687at2"/>
<feature type="domain" description="N-acetyltransferase" evidence="3">
    <location>
        <begin position="3"/>
        <end position="120"/>
    </location>
</feature>
<evidence type="ECO:0000256" key="1">
    <source>
        <dbReference type="ARBA" id="ARBA00022679"/>
    </source>
</evidence>
<dbReference type="PANTHER" id="PTHR43800:SF1">
    <property type="entry name" value="PEPTIDYL-LYSINE N-ACETYLTRANSFERASE YJAB"/>
    <property type="match status" value="1"/>
</dbReference>
<keyword evidence="2" id="KW-0012">Acyltransferase</keyword>
<dbReference type="RefSeq" id="WP_138128578.1">
    <property type="nucleotide sequence ID" value="NZ_SWLG01000018.1"/>
</dbReference>
<keyword evidence="1 4" id="KW-0808">Transferase</keyword>
<sequence length="120" mass="14120">MLTRYKKSQEKIAMGLLSFMPSEKDLKKLQHSIKEYESNDDWQLFFWKEEDIIGLLGIEWINDQLVELKHLSVNPSHRYQGIGKKMIDELQGIIGPDVEIIGNEFTSSFFEKCQIEERNI</sequence>
<protein>
    <submittedName>
        <fullName evidence="4">GNAT family N-acetyltransferase</fullName>
    </submittedName>
</protein>
<evidence type="ECO:0000313" key="4">
    <source>
        <dbReference type="EMBL" id="TLS35644.1"/>
    </source>
</evidence>
<dbReference type="Gene3D" id="3.40.630.30">
    <property type="match status" value="1"/>
</dbReference>